<dbReference type="PANTHER" id="PTHR11474:SF76">
    <property type="entry name" value="SHKT DOMAIN-CONTAINING PROTEIN"/>
    <property type="match status" value="1"/>
</dbReference>
<keyword evidence="7" id="KW-0503">Monooxygenase</keyword>
<evidence type="ECO:0000256" key="1">
    <source>
        <dbReference type="ARBA" id="ARBA00001973"/>
    </source>
</evidence>
<proteinExistence type="inferred from homology"/>
<dbReference type="InterPro" id="IPR041640">
    <property type="entry name" value="Tyrosinase_C"/>
</dbReference>
<reference evidence="13" key="1">
    <citation type="journal article" date="2020" name="Stud. Mycol.">
        <title>101 Dothideomycetes genomes: a test case for predicting lifestyles and emergence of pathogens.</title>
        <authorList>
            <person name="Haridas S."/>
            <person name="Albert R."/>
            <person name="Binder M."/>
            <person name="Bloem J."/>
            <person name="Labutti K."/>
            <person name="Salamov A."/>
            <person name="Andreopoulos B."/>
            <person name="Baker S."/>
            <person name="Barry K."/>
            <person name="Bills G."/>
            <person name="Bluhm B."/>
            <person name="Cannon C."/>
            <person name="Castanera R."/>
            <person name="Culley D."/>
            <person name="Daum C."/>
            <person name="Ezra D."/>
            <person name="Gonzalez J."/>
            <person name="Henrissat B."/>
            <person name="Kuo A."/>
            <person name="Liang C."/>
            <person name="Lipzen A."/>
            <person name="Lutzoni F."/>
            <person name="Magnuson J."/>
            <person name="Mondo S."/>
            <person name="Nolan M."/>
            <person name="Ohm R."/>
            <person name="Pangilinan J."/>
            <person name="Park H.-J."/>
            <person name="Ramirez L."/>
            <person name="Alfaro M."/>
            <person name="Sun H."/>
            <person name="Tritt A."/>
            <person name="Yoshinaga Y."/>
            <person name="Zwiers L.-H."/>
            <person name="Turgeon B."/>
            <person name="Goodwin S."/>
            <person name="Spatafora J."/>
            <person name="Crous P."/>
            <person name="Grigoriev I."/>
        </authorList>
    </citation>
    <scope>NUCLEOTIDE SEQUENCE</scope>
    <source>
        <strain evidence="13">CBS 175.79</strain>
    </source>
</reference>
<evidence type="ECO:0000259" key="12">
    <source>
        <dbReference type="PROSITE" id="PS00498"/>
    </source>
</evidence>
<organism evidence="13 14">
    <name type="scientific">Aaosphaeria arxii CBS 175.79</name>
    <dbReference type="NCBI Taxonomy" id="1450172"/>
    <lineage>
        <taxon>Eukaryota</taxon>
        <taxon>Fungi</taxon>
        <taxon>Dikarya</taxon>
        <taxon>Ascomycota</taxon>
        <taxon>Pezizomycotina</taxon>
        <taxon>Dothideomycetes</taxon>
        <taxon>Pleosporomycetidae</taxon>
        <taxon>Pleosporales</taxon>
        <taxon>Pleosporales incertae sedis</taxon>
        <taxon>Aaosphaeria</taxon>
    </lineage>
</organism>
<name>A0A6A5Y322_9PLEO</name>
<protein>
    <recommendedName>
        <fullName evidence="3">tyrosinase</fullName>
        <ecNumber evidence="3">1.14.18.1</ecNumber>
    </recommendedName>
</protein>
<evidence type="ECO:0000313" key="13">
    <source>
        <dbReference type="EMBL" id="KAF2019200.1"/>
    </source>
</evidence>
<comment type="catalytic activity">
    <reaction evidence="9">
        <text>2 L-dopa + O2 = 2 L-dopaquinone + 2 H2O</text>
        <dbReference type="Rhea" id="RHEA:34287"/>
        <dbReference type="ChEBI" id="CHEBI:15377"/>
        <dbReference type="ChEBI" id="CHEBI:15379"/>
        <dbReference type="ChEBI" id="CHEBI:57504"/>
        <dbReference type="ChEBI" id="CHEBI:57924"/>
        <dbReference type="EC" id="1.14.18.1"/>
    </reaction>
</comment>
<dbReference type="SUPFAM" id="SSF48056">
    <property type="entry name" value="Di-copper centre-containing domain"/>
    <property type="match status" value="1"/>
</dbReference>
<accession>A0A6A5Y322</accession>
<keyword evidence="5" id="KW-0560">Oxidoreductase</keyword>
<keyword evidence="8" id="KW-0470">Melanin biosynthesis</keyword>
<dbReference type="PROSITE" id="PS00498">
    <property type="entry name" value="TYROSINASE_2"/>
    <property type="match status" value="1"/>
</dbReference>
<keyword evidence="14" id="KW-1185">Reference proteome</keyword>
<feature type="domain" description="Tyrosinase copper-binding" evidence="12">
    <location>
        <begin position="310"/>
        <end position="321"/>
    </location>
</feature>
<dbReference type="GO" id="GO:0042438">
    <property type="term" value="P:melanin biosynthetic process"/>
    <property type="evidence" value="ECO:0007669"/>
    <property type="project" value="UniProtKB-KW"/>
</dbReference>
<evidence type="ECO:0000313" key="14">
    <source>
        <dbReference type="Proteomes" id="UP000799778"/>
    </source>
</evidence>
<evidence type="ECO:0000256" key="3">
    <source>
        <dbReference type="ARBA" id="ARBA00011906"/>
    </source>
</evidence>
<dbReference type="RefSeq" id="XP_033387539.1">
    <property type="nucleotide sequence ID" value="XM_033523302.1"/>
</dbReference>
<dbReference type="Proteomes" id="UP000799778">
    <property type="component" value="Unassembled WGS sequence"/>
</dbReference>
<feature type="chain" id="PRO_5025414946" description="tyrosinase" evidence="11">
    <location>
        <begin position="24"/>
        <end position="575"/>
    </location>
</feature>
<keyword evidence="11" id="KW-0732">Signal</keyword>
<evidence type="ECO:0000256" key="6">
    <source>
        <dbReference type="ARBA" id="ARBA00023008"/>
    </source>
</evidence>
<comment type="cofactor">
    <cofactor evidence="1">
        <name>Cu(2+)</name>
        <dbReference type="ChEBI" id="CHEBI:29036"/>
    </cofactor>
</comment>
<evidence type="ECO:0000256" key="8">
    <source>
        <dbReference type="ARBA" id="ARBA00023101"/>
    </source>
</evidence>
<dbReference type="PRINTS" id="PR00092">
    <property type="entry name" value="TYROSINASE"/>
</dbReference>
<dbReference type="InterPro" id="IPR050316">
    <property type="entry name" value="Tyrosinase/Hemocyanin"/>
</dbReference>
<keyword evidence="4" id="KW-0479">Metal-binding</keyword>
<dbReference type="InterPro" id="IPR008922">
    <property type="entry name" value="Di-copper_centre_dom_sf"/>
</dbReference>
<dbReference type="EC" id="1.14.18.1" evidence="3"/>
<dbReference type="InterPro" id="IPR002227">
    <property type="entry name" value="Tyrosinase_Cu-bd"/>
</dbReference>
<dbReference type="AlphaFoldDB" id="A0A6A5Y322"/>
<evidence type="ECO:0000256" key="5">
    <source>
        <dbReference type="ARBA" id="ARBA00023002"/>
    </source>
</evidence>
<dbReference type="GO" id="GO:0046872">
    <property type="term" value="F:metal ion binding"/>
    <property type="evidence" value="ECO:0007669"/>
    <property type="project" value="UniProtKB-KW"/>
</dbReference>
<evidence type="ECO:0000256" key="9">
    <source>
        <dbReference type="ARBA" id="ARBA00048233"/>
    </source>
</evidence>
<dbReference type="EMBL" id="ML978067">
    <property type="protein sequence ID" value="KAF2019200.1"/>
    <property type="molecule type" value="Genomic_DNA"/>
</dbReference>
<dbReference type="GO" id="GO:0004503">
    <property type="term" value="F:tyrosinase activity"/>
    <property type="evidence" value="ECO:0007669"/>
    <property type="project" value="UniProtKB-EC"/>
</dbReference>
<evidence type="ECO:0000256" key="10">
    <source>
        <dbReference type="ARBA" id="ARBA00048881"/>
    </source>
</evidence>
<dbReference type="OrthoDB" id="6132182at2759"/>
<dbReference type="Gene3D" id="1.10.1280.10">
    <property type="entry name" value="Di-copper center containing domain from catechol oxidase"/>
    <property type="match status" value="1"/>
</dbReference>
<evidence type="ECO:0000256" key="11">
    <source>
        <dbReference type="SAM" id="SignalP"/>
    </source>
</evidence>
<sequence>MKSTSTPLLLFSVFSALCGSSFGAPFRALSARQEDFFPITGPAVGGIQPRLEIRDVEANGEMFNLFLLAIMRFKEMNQDDKISYFQVSGIHGQPLIDWDSSPSNGGNPDFGYCPHGSNLFGPWHRPYLSIFEQVLSQKAVEVAAEFEDEATKARYQAIAETLRLPYWDWAKRTVEGERILPTSIAGPTAVVTFPNGTEAEVENPLLLYRFNPLKEEYFSSPWQNISITVRNSEPFSEVSNPEETENFLQNFAPSLRETFYQIITQWQTYNQFSNHGSESSILGNIESIHDMVHGSFGFAHMGFPSVAAFDPVFWMHHANVDRVLAIWQHIYPDTYVEPYEQSWPGTYTIAPGSIQGPDSPLTPFRRNAQGDYHTSESSRYTDAFQYTYPELQDNPSNDTLKAIVNTLYAPAPTSALKRQEEIPDVSLSSEHHQAFLCAIEVPLQFVGIYSVEIFLGKLTSSSQELTSDPNFVGAQTVMSRAQNDQSVKGSVVLTDALRKKFDDGELKGLDTDAILEYLHQNLHWRIQKGNVEEVPKEQFPGLKISVVSTEIEPANSTNEFPNYVGGWTTHDVTFG</sequence>
<gene>
    <name evidence="13" type="ORF">BU24DRAFT_342079</name>
</gene>
<keyword evidence="6" id="KW-0186">Copper</keyword>
<dbReference type="Pfam" id="PF18132">
    <property type="entry name" value="Tyrosinase_C"/>
    <property type="match status" value="1"/>
</dbReference>
<evidence type="ECO:0000256" key="2">
    <source>
        <dbReference type="ARBA" id="ARBA00009928"/>
    </source>
</evidence>
<dbReference type="PANTHER" id="PTHR11474">
    <property type="entry name" value="TYROSINASE FAMILY MEMBER"/>
    <property type="match status" value="1"/>
</dbReference>
<dbReference type="GeneID" id="54280699"/>
<feature type="signal peptide" evidence="11">
    <location>
        <begin position="1"/>
        <end position="23"/>
    </location>
</feature>
<evidence type="ECO:0000256" key="7">
    <source>
        <dbReference type="ARBA" id="ARBA00023033"/>
    </source>
</evidence>
<comment type="similarity">
    <text evidence="2">Belongs to the tyrosinase family.</text>
</comment>
<dbReference type="Pfam" id="PF00264">
    <property type="entry name" value="Tyrosinase"/>
    <property type="match status" value="1"/>
</dbReference>
<comment type="catalytic activity">
    <reaction evidence="10">
        <text>L-tyrosine + O2 = L-dopaquinone + H2O</text>
        <dbReference type="Rhea" id="RHEA:18117"/>
        <dbReference type="ChEBI" id="CHEBI:15377"/>
        <dbReference type="ChEBI" id="CHEBI:15379"/>
        <dbReference type="ChEBI" id="CHEBI:57924"/>
        <dbReference type="ChEBI" id="CHEBI:58315"/>
        <dbReference type="EC" id="1.14.18.1"/>
    </reaction>
</comment>
<evidence type="ECO:0000256" key="4">
    <source>
        <dbReference type="ARBA" id="ARBA00022723"/>
    </source>
</evidence>